<dbReference type="Proteomes" id="UP000199532">
    <property type="component" value="Unassembled WGS sequence"/>
</dbReference>
<protein>
    <submittedName>
        <fullName evidence="1">Uncharacterized protein</fullName>
    </submittedName>
</protein>
<dbReference type="AlphaFoldDB" id="A0A1H6Y556"/>
<proteinExistence type="predicted"/>
<sequence>MPNNKIYFYFNCKYINKNRSLCCRYTGVHIFADIHKLKVSFFDLNGLNNINT</sequence>
<accession>A0A1H6Y556</accession>
<keyword evidence="2" id="KW-1185">Reference proteome</keyword>
<evidence type="ECO:0000313" key="2">
    <source>
        <dbReference type="Proteomes" id="UP000199532"/>
    </source>
</evidence>
<evidence type="ECO:0000313" key="1">
    <source>
        <dbReference type="EMBL" id="SEJ32312.1"/>
    </source>
</evidence>
<gene>
    <name evidence="1" type="ORF">SAMN04487995_4197</name>
</gene>
<reference evidence="1 2" key="1">
    <citation type="submission" date="2016-10" db="EMBL/GenBank/DDBJ databases">
        <authorList>
            <person name="de Groot N.N."/>
        </authorList>
    </citation>
    <scope>NUCLEOTIDE SEQUENCE [LARGE SCALE GENOMIC DNA]</scope>
    <source>
        <strain evidence="1 2">DSM 19938</strain>
    </source>
</reference>
<organism evidence="1 2">
    <name type="scientific">Dyadobacter koreensis</name>
    <dbReference type="NCBI Taxonomy" id="408657"/>
    <lineage>
        <taxon>Bacteria</taxon>
        <taxon>Pseudomonadati</taxon>
        <taxon>Bacteroidota</taxon>
        <taxon>Cytophagia</taxon>
        <taxon>Cytophagales</taxon>
        <taxon>Spirosomataceae</taxon>
        <taxon>Dyadobacter</taxon>
    </lineage>
</organism>
<name>A0A1H6Y556_9BACT</name>
<dbReference type="STRING" id="408657.SAMN04487995_4197"/>
<dbReference type="EMBL" id="FNXY01000006">
    <property type="protein sequence ID" value="SEJ32312.1"/>
    <property type="molecule type" value="Genomic_DNA"/>
</dbReference>